<evidence type="ECO:0008006" key="3">
    <source>
        <dbReference type="Google" id="ProtNLM"/>
    </source>
</evidence>
<dbReference type="EMBL" id="NVVJ01000006">
    <property type="protein sequence ID" value="PCJ27509.1"/>
    <property type="molecule type" value="Genomic_DNA"/>
</dbReference>
<organism evidence="1 2">
    <name type="scientific">SAR86 cluster bacterium</name>
    <dbReference type="NCBI Taxonomy" id="2030880"/>
    <lineage>
        <taxon>Bacteria</taxon>
        <taxon>Pseudomonadati</taxon>
        <taxon>Pseudomonadota</taxon>
        <taxon>Gammaproteobacteria</taxon>
        <taxon>SAR86 cluster</taxon>
    </lineage>
</organism>
<dbReference type="Pfam" id="PF09859">
    <property type="entry name" value="Oxygenase-NA"/>
    <property type="match status" value="1"/>
</dbReference>
<dbReference type="Proteomes" id="UP000218327">
    <property type="component" value="Unassembled WGS sequence"/>
</dbReference>
<reference evidence="2" key="1">
    <citation type="submission" date="2017-08" db="EMBL/GenBank/DDBJ databases">
        <title>A dynamic microbial community with high functional redundancy inhabits the cold, oxic subseafloor aquifer.</title>
        <authorList>
            <person name="Tully B.J."/>
            <person name="Wheat C.G."/>
            <person name="Glazer B.T."/>
            <person name="Huber J.A."/>
        </authorList>
    </citation>
    <scope>NUCLEOTIDE SEQUENCE [LARGE SCALE GENOMIC DNA]</scope>
</reference>
<evidence type="ECO:0000313" key="2">
    <source>
        <dbReference type="Proteomes" id="UP000218327"/>
    </source>
</evidence>
<gene>
    <name evidence="1" type="ORF">COA96_03145</name>
</gene>
<accession>A0A2A5B7K0</accession>
<dbReference type="InterPro" id="IPR018655">
    <property type="entry name" value="DUF2086"/>
</dbReference>
<protein>
    <recommendedName>
        <fullName evidence="3">Proline hydroxylase</fullName>
    </recommendedName>
</protein>
<sequence length="236" mass="27275">MSSDTHKLSVDWQYVSTSLDEKGYAVIPDILSEAECNTARSFYNDPAVIYRSKINMARYNFGEGEYKYFAYPLPDIVQKLRETYYPYLAVIANAWNDRLRLDNRWPLQLENLTEQCHEAGQSRPTPLILKYNKQGYNCLHQDLYGPIHFPLQIVVMLSNPDTDFTGGELILVEQRPRMQSRPVVLNLRQGSAAIIPVKERPRRGRLGYHRAIMRHGVSEILEGERVTMGIIFHDAQ</sequence>
<name>A0A2A5B7K0_9GAMM</name>
<evidence type="ECO:0000313" key="1">
    <source>
        <dbReference type="EMBL" id="PCJ27509.1"/>
    </source>
</evidence>
<dbReference type="Gene3D" id="2.60.120.620">
    <property type="entry name" value="q2cbj1_9rhob like domain"/>
    <property type="match status" value="1"/>
</dbReference>
<comment type="caution">
    <text evidence="1">The sequence shown here is derived from an EMBL/GenBank/DDBJ whole genome shotgun (WGS) entry which is preliminary data.</text>
</comment>
<dbReference type="AlphaFoldDB" id="A0A2A5B7K0"/>
<proteinExistence type="predicted"/>